<dbReference type="PANTHER" id="PTHR11205">
    <property type="entry name" value="RIBOSOMAL PROTEIN S7"/>
    <property type="match status" value="1"/>
</dbReference>
<dbReference type="InterPro" id="IPR036823">
    <property type="entry name" value="Ribosomal_uS7_dom_sf"/>
</dbReference>
<proteinExistence type="inferred from homology"/>
<dbReference type="CDD" id="cd14868">
    <property type="entry name" value="uS7_Mitochondria_Fungi"/>
    <property type="match status" value="1"/>
</dbReference>
<dbReference type="Gene3D" id="1.10.455.10">
    <property type="entry name" value="Ribosomal protein S7 domain"/>
    <property type="match status" value="1"/>
</dbReference>
<dbReference type="GO" id="GO:0006412">
    <property type="term" value="P:translation"/>
    <property type="evidence" value="ECO:0007669"/>
    <property type="project" value="InterPro"/>
</dbReference>
<dbReference type="AlphaFoldDB" id="A0A2T0FNH5"/>
<accession>A0A2T0FNH5</accession>
<evidence type="ECO:0000256" key="2">
    <source>
        <dbReference type="ARBA" id="ARBA00022980"/>
    </source>
</evidence>
<dbReference type="InterPro" id="IPR000235">
    <property type="entry name" value="Ribosomal_uS7"/>
</dbReference>
<dbReference type="GeneID" id="36517910"/>
<dbReference type="GO" id="GO:1990904">
    <property type="term" value="C:ribonucleoprotein complex"/>
    <property type="evidence" value="ECO:0007669"/>
    <property type="project" value="UniProtKB-KW"/>
</dbReference>
<dbReference type="OrthoDB" id="9972728at2759"/>
<keyword evidence="6" id="KW-1185">Reference proteome</keyword>
<sequence>MLGMIRFAARRAAICPSRAGILSQNVRSASSKAADGVADFLASVNGKPEGREQADSEAKAWLEAMKELRDEFRPDNEPYKPSKVFAPEGSRDYNILIDAANKEAETFEPTLAQIAQFEALKDKAIAPMMDETMEYLVGVITRHGKKARARRYLSEALYLVYLQTRQDPVKQLKHVLEKMGPLIRMKRFSDGGARAELVPLPLSERQRMRQAWDWILEASDRRQSRSFSVRLSEEILSAIQGKSPGFEKKVTVHKTAITNRAYISLLK</sequence>
<evidence type="ECO:0000256" key="1">
    <source>
        <dbReference type="ARBA" id="ARBA00007151"/>
    </source>
</evidence>
<reference evidence="5 6" key="1">
    <citation type="submission" date="2017-04" db="EMBL/GenBank/DDBJ databases">
        <title>Genome sequencing of [Candida] sorbophila.</title>
        <authorList>
            <person name="Ahn J.O."/>
        </authorList>
    </citation>
    <scope>NUCLEOTIDE SEQUENCE [LARGE SCALE GENOMIC DNA]</scope>
    <source>
        <strain evidence="5 6">DS02</strain>
    </source>
</reference>
<name>A0A2T0FNH5_9ASCO</name>
<protein>
    <submittedName>
        <fullName evidence="5">37S ribosomal protein S7, mitochondrial</fullName>
    </submittedName>
</protein>
<dbReference type="Pfam" id="PF00177">
    <property type="entry name" value="Ribosomal_S7"/>
    <property type="match status" value="1"/>
</dbReference>
<gene>
    <name evidence="5" type="ORF">B9G98_04162</name>
</gene>
<dbReference type="EMBL" id="NDIQ01000022">
    <property type="protein sequence ID" value="PRT56542.1"/>
    <property type="molecule type" value="Genomic_DNA"/>
</dbReference>
<dbReference type="STRING" id="45607.A0A2T0FNH5"/>
<organism evidence="5 6">
    <name type="scientific">Wickerhamiella sorbophila</name>
    <dbReference type="NCBI Taxonomy" id="45607"/>
    <lineage>
        <taxon>Eukaryota</taxon>
        <taxon>Fungi</taxon>
        <taxon>Dikarya</taxon>
        <taxon>Ascomycota</taxon>
        <taxon>Saccharomycotina</taxon>
        <taxon>Dipodascomycetes</taxon>
        <taxon>Dipodascales</taxon>
        <taxon>Trichomonascaceae</taxon>
        <taxon>Wickerhamiella</taxon>
    </lineage>
</organism>
<evidence type="ECO:0000313" key="5">
    <source>
        <dbReference type="EMBL" id="PRT56542.1"/>
    </source>
</evidence>
<evidence type="ECO:0000259" key="4">
    <source>
        <dbReference type="Pfam" id="PF00177"/>
    </source>
</evidence>
<keyword evidence="3" id="KW-0687">Ribonucleoprotein</keyword>
<evidence type="ECO:0000256" key="3">
    <source>
        <dbReference type="ARBA" id="ARBA00023274"/>
    </source>
</evidence>
<dbReference type="Proteomes" id="UP000238350">
    <property type="component" value="Unassembled WGS sequence"/>
</dbReference>
<dbReference type="SUPFAM" id="SSF47973">
    <property type="entry name" value="Ribosomal protein S7"/>
    <property type="match status" value="1"/>
</dbReference>
<dbReference type="InterPro" id="IPR023798">
    <property type="entry name" value="Ribosomal_uS7_dom"/>
</dbReference>
<comment type="caution">
    <text evidence="5">The sequence shown here is derived from an EMBL/GenBank/DDBJ whole genome shotgun (WGS) entry which is preliminary data.</text>
</comment>
<keyword evidence="2 5" id="KW-0689">Ribosomal protein</keyword>
<dbReference type="GO" id="GO:0005840">
    <property type="term" value="C:ribosome"/>
    <property type="evidence" value="ECO:0007669"/>
    <property type="project" value="UniProtKB-KW"/>
</dbReference>
<comment type="similarity">
    <text evidence="1">Belongs to the universal ribosomal protein uS7 family.</text>
</comment>
<feature type="domain" description="Small ribosomal subunit protein uS7" evidence="4">
    <location>
        <begin position="130"/>
        <end position="260"/>
    </location>
</feature>
<evidence type="ECO:0000313" key="6">
    <source>
        <dbReference type="Proteomes" id="UP000238350"/>
    </source>
</evidence>
<dbReference type="InterPro" id="IPR047988">
    <property type="entry name" value="Ribosomal_uS7m_fungi"/>
</dbReference>
<dbReference type="RefSeq" id="XP_024666487.1">
    <property type="nucleotide sequence ID" value="XM_024810719.1"/>
</dbReference>